<dbReference type="PROSITE" id="PS50878">
    <property type="entry name" value="RT_POL"/>
    <property type="match status" value="1"/>
</dbReference>
<dbReference type="Pfam" id="PF13456">
    <property type="entry name" value="RVT_3"/>
    <property type="match status" value="1"/>
</dbReference>
<accession>A0A8B8LLQ2</accession>
<dbReference type="InterPro" id="IPR041588">
    <property type="entry name" value="Integrase_H2C2"/>
</dbReference>
<feature type="compositionally biased region" description="Polar residues" evidence="3">
    <location>
        <begin position="1"/>
        <end position="12"/>
    </location>
</feature>
<feature type="region of interest" description="Disordered" evidence="3">
    <location>
        <begin position="365"/>
        <end position="406"/>
    </location>
</feature>
<proteinExistence type="predicted"/>
<sequence>MTRSQQEGTSRQQMEDITPEEPVPEVVMQGGTEESILAALRQLKAEMMEMKKERERDALELSALRRENAGLREEIRTHIPSQTTPFIQDQGESSALQDKSRQVYQSATRDDRDDLVNRSPFIHRILEAKLPDNWRGLAIDKYDGTSDPGEHVDIFTTQFATSRPHPLTSLALVNIRQEKGESLRAFMKRFGKVTLSIHNLEPAVVMHHLTTALKPGPFVNSLCKKPPIDLDELRSRAAKYMQMEELSEYRSQVWMDQGSNSKDIEGKEAFKARWGNDRGNELERPPRRPKYPSYTTLNTNQARILDQALATEILRMPRRANTPPRADKSKSCRYHQNRGHTTEECTALRDKIEELIKGGYLKDFVQTDPTKQSNRGRDRHPDSPKIFDHKKIERHRSRSKEPPARRFEEKYPKRVINTIAGGFAGGGPTHSARKRHLRHVCSVNNVSLGSRIRIPPITFTDDDFQGVDPVQDDPMGSSADILYWNTFKQLGIAEQELKEYHEPLVGFSGKRVETKECIDLYTTFGSEHESKRIRVTYLLVHANTSYNILLGRPSLNKLKAIVSTPHLAMKFPSERGRIVTVHADQKTARECYFASLRLKPFHGNNRDVNIVFPRLEEELDVELDPRMDAEYRVEPNENKQSFQLGAKPEQVAYLGIGLNEQEKAVLQKMLVNNANLFAWTASDMPGIDPAFLCHHLSVYKGAKPVAQKRRKIGGGRAKAVKEETSKLIQAGFIREVRYSTWLANIVMVKKASGKWRMCTDFTDLNKACPNDAYPLPNIDILVDGAAGHKILSFLDAYSGYNQIRMYPPDEEKTTFITNSANFCYRVMPFGLKNAGATYQRLMNKIFEKQVGKCMEVYVDDMVIKSLALKQHLDHLDEVFGEARKHGMRFNPEKCTFGVAGGKFLGFMLSERGIEANPDKCRAIFDMASPCNVRDVQRLTGRIAALARFLPVMAERSRPFIELLKKSQKFAWSKECEDAFVQYKHVLAAPPVLIKPTPNQEMIVYLAVSDHTVSSVLLQETPEPNPVYFVSRTLQGPESRYQLMEKVVLALVHIARRLRHYFQSHRMVVRTDCPMAKILRKPELAGRLVAWTIELSQFDIHFENRRPLKAQVLADFINEFTIQHDTISDMWNMHVDGSSNQLDSGARVILEGPNAFAIEQSIRFGFKASNNQAEYEALLAGLRLAREMGVKRITAWSDSKVVTEQVNDTYQIRDSVMLKYYQEVKRIKTEFEEVCIRYTPRNMNARADRLARLASQRKPGQLQSMVHQQILQPSITKQECMDIENSSHNWMTPLAQYLTDGSLPQDAAAARKIKAHAAKYLLLGKELYRRGISTPMLKCLEDDQAKYVMREIHEGICGTHSGRRTMAAKVLRAGYYWPTITQDCQLFVKRCIPCQQHGPHLRQHVDTLRHISAPWPFAIWGMDLLGPFPLAKGQCKFLLVAVDYFTKWIEAEPLASITAHNVQKFTWKNIITRFGLPHALIIDNGLQFANRRFNEFLAGLHIKHRVTSVEHPQTNGQAEAANKVILHELKMRLGSAKGEWAEKLPEIL</sequence>
<dbReference type="Gene3D" id="3.30.70.270">
    <property type="match status" value="2"/>
</dbReference>
<dbReference type="PANTHER" id="PTHR37984:SF5">
    <property type="entry name" value="PROTEIN NYNRIN-LIKE"/>
    <property type="match status" value="1"/>
</dbReference>
<feature type="coiled-coil region" evidence="2">
    <location>
        <begin position="33"/>
        <end position="74"/>
    </location>
</feature>
<evidence type="ECO:0000256" key="3">
    <source>
        <dbReference type="SAM" id="MobiDB-lite"/>
    </source>
</evidence>
<reference evidence="8" key="2">
    <citation type="submission" date="2025-08" db="UniProtKB">
        <authorList>
            <consortium name="RefSeq"/>
        </authorList>
    </citation>
    <scope>IDENTIFICATION</scope>
    <source>
        <tissue evidence="8">Young leaves</tissue>
    </source>
</reference>
<dbReference type="InterPro" id="IPR012337">
    <property type="entry name" value="RNaseH-like_sf"/>
</dbReference>
<dbReference type="InterPro" id="IPR043502">
    <property type="entry name" value="DNA/RNA_pol_sf"/>
</dbReference>
<feature type="compositionally biased region" description="Basic and acidic residues" evidence="3">
    <location>
        <begin position="375"/>
        <end position="391"/>
    </location>
</feature>
<dbReference type="InterPro" id="IPR036397">
    <property type="entry name" value="RNaseH_sf"/>
</dbReference>
<dbReference type="Pfam" id="PF00665">
    <property type="entry name" value="rve"/>
    <property type="match status" value="1"/>
</dbReference>
<dbReference type="RefSeq" id="XP_027356877.1">
    <property type="nucleotide sequence ID" value="XM_027501076.1"/>
</dbReference>
<dbReference type="PROSITE" id="PS50994">
    <property type="entry name" value="INTEGRASE"/>
    <property type="match status" value="1"/>
</dbReference>
<dbReference type="Gene3D" id="3.10.10.10">
    <property type="entry name" value="HIV Type 1 Reverse Transcriptase, subunit A, domain 1"/>
    <property type="match status" value="1"/>
</dbReference>
<evidence type="ECO:0000313" key="7">
    <source>
        <dbReference type="Proteomes" id="UP000694853"/>
    </source>
</evidence>
<dbReference type="CDD" id="cd01647">
    <property type="entry name" value="RT_LTR"/>
    <property type="match status" value="1"/>
</dbReference>
<feature type="region of interest" description="Disordered" evidence="3">
    <location>
        <begin position="1"/>
        <end position="29"/>
    </location>
</feature>
<dbReference type="Pfam" id="PF17921">
    <property type="entry name" value="Integrase_H2C2"/>
    <property type="match status" value="1"/>
</dbReference>
<dbReference type="InterPro" id="IPR000477">
    <property type="entry name" value="RT_dom"/>
</dbReference>
<gene>
    <name evidence="8" type="primary">LOC113866193</name>
</gene>
<dbReference type="InterPro" id="IPR043128">
    <property type="entry name" value="Rev_trsase/Diguanyl_cyclase"/>
</dbReference>
<dbReference type="GO" id="GO:0015074">
    <property type="term" value="P:DNA integration"/>
    <property type="evidence" value="ECO:0007669"/>
    <property type="project" value="InterPro"/>
</dbReference>
<dbReference type="PANTHER" id="PTHR37984">
    <property type="entry name" value="PROTEIN CBG26694"/>
    <property type="match status" value="1"/>
</dbReference>
<feature type="domain" description="Integrase catalytic" evidence="6">
    <location>
        <begin position="1409"/>
        <end position="1547"/>
    </location>
</feature>
<dbReference type="PROSITE" id="PS50879">
    <property type="entry name" value="RNASE_H_1"/>
    <property type="match status" value="1"/>
</dbReference>
<dbReference type="Pfam" id="PF00078">
    <property type="entry name" value="RVT_1"/>
    <property type="match status" value="1"/>
</dbReference>
<evidence type="ECO:0000259" key="4">
    <source>
        <dbReference type="PROSITE" id="PS50878"/>
    </source>
</evidence>
<dbReference type="Gene3D" id="3.30.420.10">
    <property type="entry name" value="Ribonuclease H-like superfamily/Ribonuclease H"/>
    <property type="match status" value="2"/>
</dbReference>
<dbReference type="SUPFAM" id="SSF56672">
    <property type="entry name" value="DNA/RNA polymerases"/>
    <property type="match status" value="1"/>
</dbReference>
<organism evidence="7 8">
    <name type="scientific">Abrus precatorius</name>
    <name type="common">Indian licorice</name>
    <name type="synonym">Glycine abrus</name>
    <dbReference type="NCBI Taxonomy" id="3816"/>
    <lineage>
        <taxon>Eukaryota</taxon>
        <taxon>Viridiplantae</taxon>
        <taxon>Streptophyta</taxon>
        <taxon>Embryophyta</taxon>
        <taxon>Tracheophyta</taxon>
        <taxon>Spermatophyta</taxon>
        <taxon>Magnoliopsida</taxon>
        <taxon>eudicotyledons</taxon>
        <taxon>Gunneridae</taxon>
        <taxon>Pentapetalae</taxon>
        <taxon>rosids</taxon>
        <taxon>fabids</taxon>
        <taxon>Fabales</taxon>
        <taxon>Fabaceae</taxon>
        <taxon>Papilionoideae</taxon>
        <taxon>50 kb inversion clade</taxon>
        <taxon>NPAAA clade</taxon>
        <taxon>indigoferoid/millettioid clade</taxon>
        <taxon>Abreae</taxon>
        <taxon>Abrus</taxon>
    </lineage>
</organism>
<evidence type="ECO:0000259" key="6">
    <source>
        <dbReference type="PROSITE" id="PS50994"/>
    </source>
</evidence>
<keyword evidence="7" id="KW-1185">Reference proteome</keyword>
<dbReference type="Gene3D" id="1.10.340.70">
    <property type="match status" value="1"/>
</dbReference>
<reference evidence="7" key="1">
    <citation type="journal article" date="2019" name="Toxins">
        <title>Detection of Abrin-Like and Prepropulchellin-Like Toxin Genes and Transcripts Using Whole Genome Sequencing and Full-Length Transcript Sequencing of Abrus precatorius.</title>
        <authorList>
            <person name="Hovde B.T."/>
            <person name="Daligault H.E."/>
            <person name="Hanschen E.R."/>
            <person name="Kunde Y.A."/>
            <person name="Johnson M.B."/>
            <person name="Starkenburg S.R."/>
            <person name="Johnson S.L."/>
        </authorList>
    </citation>
    <scope>NUCLEOTIDE SEQUENCE [LARGE SCALE GENOMIC DNA]</scope>
</reference>
<evidence type="ECO:0000313" key="8">
    <source>
        <dbReference type="RefSeq" id="XP_027356877.1"/>
    </source>
</evidence>
<feature type="region of interest" description="Disordered" evidence="3">
    <location>
        <begin position="320"/>
        <end position="341"/>
    </location>
</feature>
<keyword evidence="1" id="KW-0511">Multifunctional enzyme</keyword>
<keyword evidence="2" id="KW-0175">Coiled coil</keyword>
<dbReference type="InterPro" id="IPR002156">
    <property type="entry name" value="RNaseH_domain"/>
</dbReference>
<evidence type="ECO:0000259" key="5">
    <source>
        <dbReference type="PROSITE" id="PS50879"/>
    </source>
</evidence>
<evidence type="ECO:0000256" key="1">
    <source>
        <dbReference type="ARBA" id="ARBA00023268"/>
    </source>
</evidence>
<dbReference type="CDD" id="cd09279">
    <property type="entry name" value="RNase_HI_like"/>
    <property type="match status" value="1"/>
</dbReference>
<dbReference type="InterPro" id="IPR050951">
    <property type="entry name" value="Retrovirus_Pol_polyprotein"/>
</dbReference>
<dbReference type="SUPFAM" id="SSF53098">
    <property type="entry name" value="Ribonuclease H-like"/>
    <property type="match status" value="2"/>
</dbReference>
<feature type="domain" description="RNase H type-1" evidence="5">
    <location>
        <begin position="1126"/>
        <end position="1255"/>
    </location>
</feature>
<dbReference type="InterPro" id="IPR001584">
    <property type="entry name" value="Integrase_cat-core"/>
</dbReference>
<dbReference type="InterPro" id="IPR041577">
    <property type="entry name" value="RT_RNaseH_2"/>
</dbReference>
<dbReference type="GO" id="GO:0003676">
    <property type="term" value="F:nucleic acid binding"/>
    <property type="evidence" value="ECO:0007669"/>
    <property type="project" value="InterPro"/>
</dbReference>
<dbReference type="OrthoDB" id="1430203at2759"/>
<dbReference type="Proteomes" id="UP000694853">
    <property type="component" value="Unplaced"/>
</dbReference>
<protein>
    <submittedName>
        <fullName evidence="8">Uncharacterized protein LOC113866193</fullName>
    </submittedName>
</protein>
<name>A0A8B8LLQ2_ABRPR</name>
<feature type="domain" description="Reverse transcriptase" evidence="4">
    <location>
        <begin position="729"/>
        <end position="908"/>
    </location>
</feature>
<dbReference type="GeneID" id="113866193"/>
<evidence type="ECO:0000256" key="2">
    <source>
        <dbReference type="SAM" id="Coils"/>
    </source>
</evidence>
<dbReference type="KEGG" id="aprc:113866193"/>
<dbReference type="GO" id="GO:0004523">
    <property type="term" value="F:RNA-DNA hybrid ribonuclease activity"/>
    <property type="evidence" value="ECO:0007669"/>
    <property type="project" value="InterPro"/>
</dbReference>
<dbReference type="Pfam" id="PF17919">
    <property type="entry name" value="RT_RNaseH_2"/>
    <property type="match status" value="1"/>
</dbReference>